<dbReference type="Gene3D" id="1.25.40.390">
    <property type="match status" value="1"/>
</dbReference>
<evidence type="ECO:0000256" key="3">
    <source>
        <dbReference type="ARBA" id="ARBA00022729"/>
    </source>
</evidence>
<keyword evidence="4" id="KW-0472">Membrane</keyword>
<comment type="similarity">
    <text evidence="2">Belongs to the SusD family.</text>
</comment>
<evidence type="ECO:0000256" key="4">
    <source>
        <dbReference type="ARBA" id="ARBA00023136"/>
    </source>
</evidence>
<name>A0ABV3ZLD0_9BACT</name>
<sequence>MKKMKSIIQATIALISAAVLGSCNKAFDVERVGAVTPEQQWGSPEFIEFYINNFYNVLPAWNRNENYSEEAGTTTLPSALKGTAQTQDGYPDRSWDYSSVRGLNTFFANIENSKAILSDDQYKVLKGQAYFFRAYVYYKMVKVLGGVPIITDVQDPTSDPKLLMVARNTSLECFDFIEKQLDSAAMLLPSTWDANNTGRITKGAALAVKGEMLLLKASPLFCKTKNPTYWTNAYNALTAAKNELDANGYGLYSESSLKATENWWYKKSDAAKEMVLYLRYNFPNKTNGFQAAQRPLTVSSGAAGGAQPTWELVKSFPMKNGKSITDPTSGYNEKQYWKDRDPRFYTTVVYNGAQYDFAGVPNRIQWVFNGIAGDDGYKTFNYTGFYARKEIDTTLSSTLWNNQAFDWPIIRYAEVLLNLAEAANETGHSADAKTLMISVRQRAHINAGAGDYGLAANVGSDYQATLNAIMLERQVEFTLEGKRFWDLRRRRMFGVLNNYGTMHAWGPYLNKQAAKTYGIDTTGSNSEIAQRLSNVVLNPGSIDVNKFLQDITNYSHDPIDISSTNQINMKDYYYFGPLDPAWILQDPNLKQNIGWDNGDFDPTIQ</sequence>
<dbReference type="Pfam" id="PF07980">
    <property type="entry name" value="SusD_RagB"/>
    <property type="match status" value="1"/>
</dbReference>
<comment type="caution">
    <text evidence="9">The sequence shown here is derived from an EMBL/GenBank/DDBJ whole genome shotgun (WGS) entry which is preliminary data.</text>
</comment>
<dbReference type="InterPro" id="IPR033985">
    <property type="entry name" value="SusD-like_N"/>
</dbReference>
<evidence type="ECO:0000256" key="6">
    <source>
        <dbReference type="SAM" id="SignalP"/>
    </source>
</evidence>
<comment type="subcellular location">
    <subcellularLocation>
        <location evidence="1">Cell outer membrane</location>
    </subcellularLocation>
</comment>
<keyword evidence="5" id="KW-0998">Cell outer membrane</keyword>
<evidence type="ECO:0000256" key="1">
    <source>
        <dbReference type="ARBA" id="ARBA00004442"/>
    </source>
</evidence>
<keyword evidence="10" id="KW-1185">Reference proteome</keyword>
<evidence type="ECO:0000259" key="8">
    <source>
        <dbReference type="Pfam" id="PF14322"/>
    </source>
</evidence>
<feature type="chain" id="PRO_5046632907" evidence="6">
    <location>
        <begin position="22"/>
        <end position="605"/>
    </location>
</feature>
<reference evidence="9 10" key="1">
    <citation type="submission" date="2023-07" db="EMBL/GenBank/DDBJ databases">
        <authorList>
            <person name="Lian W.-H."/>
        </authorList>
    </citation>
    <scope>NUCLEOTIDE SEQUENCE [LARGE SCALE GENOMIC DNA]</scope>
    <source>
        <strain evidence="9 10">SYSU DXS3180</strain>
    </source>
</reference>
<feature type="signal peptide" evidence="6">
    <location>
        <begin position="1"/>
        <end position="21"/>
    </location>
</feature>
<accession>A0ABV3ZLD0</accession>
<dbReference type="PROSITE" id="PS51257">
    <property type="entry name" value="PROKAR_LIPOPROTEIN"/>
    <property type="match status" value="1"/>
</dbReference>
<dbReference type="SUPFAM" id="SSF48452">
    <property type="entry name" value="TPR-like"/>
    <property type="match status" value="1"/>
</dbReference>
<feature type="domain" description="SusD-like N-terminal" evidence="8">
    <location>
        <begin position="85"/>
        <end position="208"/>
    </location>
</feature>
<evidence type="ECO:0000256" key="2">
    <source>
        <dbReference type="ARBA" id="ARBA00006275"/>
    </source>
</evidence>
<dbReference type="EMBL" id="JAULBC010000010">
    <property type="protein sequence ID" value="MEX6690687.1"/>
    <property type="molecule type" value="Genomic_DNA"/>
</dbReference>
<evidence type="ECO:0000256" key="5">
    <source>
        <dbReference type="ARBA" id="ARBA00023237"/>
    </source>
</evidence>
<evidence type="ECO:0000313" key="10">
    <source>
        <dbReference type="Proteomes" id="UP001560573"/>
    </source>
</evidence>
<protein>
    <submittedName>
        <fullName evidence="9">RagB/SusD family nutrient uptake outer membrane protein</fullName>
    </submittedName>
</protein>
<dbReference type="Proteomes" id="UP001560573">
    <property type="component" value="Unassembled WGS sequence"/>
</dbReference>
<dbReference type="InterPro" id="IPR011990">
    <property type="entry name" value="TPR-like_helical_dom_sf"/>
</dbReference>
<keyword evidence="3 6" id="KW-0732">Signal</keyword>
<proteinExistence type="inferred from homology"/>
<dbReference type="InterPro" id="IPR012944">
    <property type="entry name" value="SusD_RagB_dom"/>
</dbReference>
<gene>
    <name evidence="9" type="ORF">QTN47_24485</name>
</gene>
<dbReference type="Pfam" id="PF14322">
    <property type="entry name" value="SusD-like_3"/>
    <property type="match status" value="1"/>
</dbReference>
<evidence type="ECO:0000259" key="7">
    <source>
        <dbReference type="Pfam" id="PF07980"/>
    </source>
</evidence>
<feature type="domain" description="RagB/SusD" evidence="7">
    <location>
        <begin position="288"/>
        <end position="595"/>
    </location>
</feature>
<evidence type="ECO:0000313" key="9">
    <source>
        <dbReference type="EMBL" id="MEX6690687.1"/>
    </source>
</evidence>
<organism evidence="9 10">
    <name type="scientific">Danxiaibacter flavus</name>
    <dbReference type="NCBI Taxonomy" id="3049108"/>
    <lineage>
        <taxon>Bacteria</taxon>
        <taxon>Pseudomonadati</taxon>
        <taxon>Bacteroidota</taxon>
        <taxon>Chitinophagia</taxon>
        <taxon>Chitinophagales</taxon>
        <taxon>Chitinophagaceae</taxon>
        <taxon>Danxiaibacter</taxon>
    </lineage>
</organism>
<dbReference type="RefSeq" id="WP_369332102.1">
    <property type="nucleotide sequence ID" value="NZ_JAULBC010000010.1"/>
</dbReference>